<dbReference type="Proteomes" id="UP000270487">
    <property type="component" value="Chromosome"/>
</dbReference>
<evidence type="ECO:0000313" key="1">
    <source>
        <dbReference type="EMBL" id="VEI72193.1"/>
    </source>
</evidence>
<dbReference type="AlphaFoldDB" id="A0A370T7H9"/>
<evidence type="ECO:0000313" key="2">
    <source>
        <dbReference type="EMBL" id="VTR43127.1"/>
    </source>
</evidence>
<evidence type="ECO:0000313" key="3">
    <source>
        <dbReference type="Proteomes" id="UP000270487"/>
    </source>
</evidence>
<dbReference type="RefSeq" id="WP_253082921.1">
    <property type="nucleotide sequence ID" value="NZ_JAMYCD010000010.1"/>
</dbReference>
<protein>
    <submittedName>
        <fullName evidence="1">Uncharacterized protein</fullName>
    </submittedName>
</protein>
<gene>
    <name evidence="2" type="ORF">NCTC12965_04911</name>
    <name evidence="1" type="ORF">NCTC13193_03597</name>
</gene>
<organism evidence="1 3">
    <name type="scientific">Serratia fonticola</name>
    <dbReference type="NCBI Taxonomy" id="47917"/>
    <lineage>
        <taxon>Bacteria</taxon>
        <taxon>Pseudomonadati</taxon>
        <taxon>Pseudomonadota</taxon>
        <taxon>Gammaproteobacteria</taxon>
        <taxon>Enterobacterales</taxon>
        <taxon>Yersiniaceae</taxon>
        <taxon>Serratia</taxon>
    </lineage>
</organism>
<sequence>MEYLVASLTVLCLFSFKKHAKVIDSKKIGVAHKKHRRRSRHRLAMIY</sequence>
<proteinExistence type="predicted"/>
<reference evidence="1 3" key="1">
    <citation type="submission" date="2018-12" db="EMBL/GenBank/DDBJ databases">
        <authorList>
            <consortium name="Pathogen Informatics"/>
        </authorList>
    </citation>
    <scope>NUCLEOTIDE SEQUENCE [LARGE SCALE GENOMIC DNA]</scope>
    <source>
        <strain evidence="2">NCTC12965</strain>
        <strain evidence="1 3">NCTC13193</strain>
    </source>
</reference>
<dbReference type="EMBL" id="LR134492">
    <property type="protein sequence ID" value="VEI72193.1"/>
    <property type="molecule type" value="Genomic_DNA"/>
</dbReference>
<name>A0A370T7H9_SERFO</name>
<accession>A0A370T7H9</accession>
<dbReference type="EMBL" id="CABEEZ010000107">
    <property type="protein sequence ID" value="VTR43127.1"/>
    <property type="molecule type" value="Genomic_DNA"/>
</dbReference>